<organism evidence="3 4">
    <name type="scientific">Corynebacterium hansenii</name>
    <dbReference type="NCBI Taxonomy" id="394964"/>
    <lineage>
        <taxon>Bacteria</taxon>
        <taxon>Bacillati</taxon>
        <taxon>Actinomycetota</taxon>
        <taxon>Actinomycetes</taxon>
        <taxon>Mycobacteriales</taxon>
        <taxon>Corynebacteriaceae</taxon>
        <taxon>Corynebacterium</taxon>
    </lineage>
</organism>
<reference evidence="4" key="1">
    <citation type="journal article" date="2019" name="Int. J. Syst. Evol. Microbiol.">
        <title>The Global Catalogue of Microorganisms (GCM) 10K type strain sequencing project: providing services to taxonomists for standard genome sequencing and annotation.</title>
        <authorList>
            <consortium name="The Broad Institute Genomics Platform"/>
            <consortium name="The Broad Institute Genome Sequencing Center for Infectious Disease"/>
            <person name="Wu L."/>
            <person name="Ma J."/>
        </authorList>
    </citation>
    <scope>NUCLEOTIDE SEQUENCE [LARGE SCALE GENOMIC DNA]</scope>
    <source>
        <strain evidence="4">CCUG 53252</strain>
    </source>
</reference>
<gene>
    <name evidence="3" type="ORF">ACFORJ_05055</name>
</gene>
<keyword evidence="2" id="KW-0812">Transmembrane</keyword>
<keyword evidence="4" id="KW-1185">Reference proteome</keyword>
<feature type="transmembrane region" description="Helical" evidence="2">
    <location>
        <begin position="63"/>
        <end position="84"/>
    </location>
</feature>
<protein>
    <recommendedName>
        <fullName evidence="5">Anti-sigma factor</fullName>
    </recommendedName>
</protein>
<comment type="caution">
    <text evidence="3">The sequence shown here is derived from an EMBL/GenBank/DDBJ whole genome shotgun (WGS) entry which is preliminary data.</text>
</comment>
<feature type="region of interest" description="Disordered" evidence="1">
    <location>
        <begin position="86"/>
        <end position="111"/>
    </location>
</feature>
<accession>A0ABV7ZP28</accession>
<evidence type="ECO:0000256" key="1">
    <source>
        <dbReference type="SAM" id="MobiDB-lite"/>
    </source>
</evidence>
<name>A0ABV7ZP28_9CORY</name>
<dbReference type="EMBL" id="JBHRZN010000001">
    <property type="protein sequence ID" value="MFC3849529.1"/>
    <property type="molecule type" value="Genomic_DNA"/>
</dbReference>
<evidence type="ECO:0000313" key="4">
    <source>
        <dbReference type="Proteomes" id="UP001595751"/>
    </source>
</evidence>
<keyword evidence="2" id="KW-0472">Membrane</keyword>
<evidence type="ECO:0008006" key="5">
    <source>
        <dbReference type="Google" id="ProtNLM"/>
    </source>
</evidence>
<sequence>MTRHGTHDHPDEPHRALADDELGYLASSLLCDDSPPPSVHDAWRLRHSTDPDRRSVVRLFPRGPATIAAAAAAAVIFAAGGAWLTPPPHQQPPVGGAGDGASSREPAQPGIDLASLGPAAAGAMGERDLGGLIDPARAGACLAEHGEREDALLGAAPMAHGDRVGQLFVLSAGMHGRVTVLLTVNTCGTVPAEPVVHRTIGAPG</sequence>
<dbReference type="Proteomes" id="UP001595751">
    <property type="component" value="Unassembled WGS sequence"/>
</dbReference>
<dbReference type="RefSeq" id="WP_290290599.1">
    <property type="nucleotide sequence ID" value="NZ_CP047211.1"/>
</dbReference>
<proteinExistence type="predicted"/>
<keyword evidence="2" id="KW-1133">Transmembrane helix</keyword>
<evidence type="ECO:0000313" key="3">
    <source>
        <dbReference type="EMBL" id="MFC3849529.1"/>
    </source>
</evidence>
<evidence type="ECO:0000256" key="2">
    <source>
        <dbReference type="SAM" id="Phobius"/>
    </source>
</evidence>